<organism evidence="5 6">
    <name type="scientific">Acanthocheilonema viteae</name>
    <name type="common">Filarial nematode worm</name>
    <name type="synonym">Dipetalonema viteae</name>
    <dbReference type="NCBI Taxonomy" id="6277"/>
    <lineage>
        <taxon>Eukaryota</taxon>
        <taxon>Metazoa</taxon>
        <taxon>Ecdysozoa</taxon>
        <taxon>Nematoda</taxon>
        <taxon>Chromadorea</taxon>
        <taxon>Rhabditida</taxon>
        <taxon>Spirurina</taxon>
        <taxon>Spiruromorpha</taxon>
        <taxon>Filarioidea</taxon>
        <taxon>Onchocercidae</taxon>
        <taxon>Acanthocheilonema</taxon>
    </lineage>
</organism>
<keyword evidence="2" id="KW-0175">Coiled coil</keyword>
<sequence>METVLVYTKYGNASGYKRTYKRYVRDAHTQYNRLAEIDIDVFRRDNCIAVEEARDSEERRNMKWFEGGIAEAIAVSRQQNALFIVNIQQPPENKDEQSMRMAQLWDSIDNNICQPALVGIRIFQGTETAKQFAQIYPVFIVPASYIIDLKGKPLDVITISEELNEDIFAQRLKIAMKATNKSNEEETERKESTAVGMDEKIKKARELLEKKREEDGVMKKNEENHKEIERRNLGKLMLEAKVGNRLNIFSSELHSYLLEASHEERERREMIEQKNREKREQEAYLKKLREQIKADKEERMNGILGNVMEQKQKAKSAEHQTEMQSSIPDNAGCRIQCKFSDGSTLVHQFASTDIFSQLVEIIKKDGRQGDDFYIVQMYPRREFPDITQTFAELGLTPSATVLVLSKRKRTMTTYGSSRWIGLLHYAIAAPFQALYRILLYIVGYNGPTSPKQTETAKSSNTSATVPSKVRRSKKSGGHHRDHEGNFRRFHNEEDSSHSDDEARWNGNSTQQL</sequence>
<proteinExistence type="predicted"/>
<dbReference type="AlphaFoldDB" id="A0A498SD26"/>
<feature type="coiled-coil region" evidence="2">
    <location>
        <begin position="260"/>
        <end position="298"/>
    </location>
</feature>
<keyword evidence="6" id="KW-1185">Reference proteome</keyword>
<dbReference type="Pfam" id="PF00789">
    <property type="entry name" value="UBX"/>
    <property type="match status" value="1"/>
</dbReference>
<protein>
    <recommendedName>
        <fullName evidence="1">UBX domain-containing protein 4</fullName>
    </recommendedName>
</protein>
<feature type="compositionally biased region" description="Polar residues" evidence="3">
    <location>
        <begin position="449"/>
        <end position="465"/>
    </location>
</feature>
<reference evidence="5 6" key="1">
    <citation type="submission" date="2018-08" db="EMBL/GenBank/DDBJ databases">
        <authorList>
            <person name="Laetsch R D."/>
            <person name="Stevens L."/>
            <person name="Kumar S."/>
            <person name="Blaxter L. M."/>
        </authorList>
    </citation>
    <scope>NUCLEOTIDE SEQUENCE [LARGE SCALE GENOMIC DNA]</scope>
</reference>
<dbReference type="EMBL" id="UPTC01000687">
    <property type="protein sequence ID" value="VBB29757.1"/>
    <property type="molecule type" value="Genomic_DNA"/>
</dbReference>
<dbReference type="GO" id="GO:0005783">
    <property type="term" value="C:endoplasmic reticulum"/>
    <property type="evidence" value="ECO:0007669"/>
    <property type="project" value="TreeGrafter"/>
</dbReference>
<dbReference type="InterPro" id="IPR029071">
    <property type="entry name" value="Ubiquitin-like_domsf"/>
</dbReference>
<feature type="coiled-coil region" evidence="2">
    <location>
        <begin position="169"/>
        <end position="214"/>
    </location>
</feature>
<dbReference type="Proteomes" id="UP000276991">
    <property type="component" value="Unassembled WGS sequence"/>
</dbReference>
<accession>A0A498SD26</accession>
<feature type="domain" description="UBX" evidence="4">
    <location>
        <begin position="328"/>
        <end position="403"/>
    </location>
</feature>
<evidence type="ECO:0000313" key="5">
    <source>
        <dbReference type="EMBL" id="VBB29757.1"/>
    </source>
</evidence>
<name>A0A498SD26_ACAVI</name>
<dbReference type="PANTHER" id="PTHR46424:SF1">
    <property type="entry name" value="UBX DOMAIN-CONTAINING PROTEIN 4"/>
    <property type="match status" value="1"/>
</dbReference>
<dbReference type="Gene3D" id="3.10.20.90">
    <property type="entry name" value="Phosphatidylinositol 3-kinase Catalytic Subunit, Chain A, domain 1"/>
    <property type="match status" value="1"/>
</dbReference>
<feature type="compositionally biased region" description="Basic residues" evidence="3">
    <location>
        <begin position="468"/>
        <end position="477"/>
    </location>
</feature>
<evidence type="ECO:0000256" key="2">
    <source>
        <dbReference type="SAM" id="Coils"/>
    </source>
</evidence>
<dbReference type="PANTHER" id="PTHR46424">
    <property type="entry name" value="UBX DOMAIN-CONTAINING PROTEIN 4"/>
    <property type="match status" value="1"/>
</dbReference>
<dbReference type="GO" id="GO:0036503">
    <property type="term" value="P:ERAD pathway"/>
    <property type="evidence" value="ECO:0007669"/>
    <property type="project" value="TreeGrafter"/>
</dbReference>
<dbReference type="OrthoDB" id="10254930at2759"/>
<feature type="region of interest" description="Disordered" evidence="3">
    <location>
        <begin position="449"/>
        <end position="512"/>
    </location>
</feature>
<dbReference type="SMART" id="SM00166">
    <property type="entry name" value="UBX"/>
    <property type="match status" value="1"/>
</dbReference>
<dbReference type="SUPFAM" id="SSF54236">
    <property type="entry name" value="Ubiquitin-like"/>
    <property type="match status" value="1"/>
</dbReference>
<evidence type="ECO:0000259" key="4">
    <source>
        <dbReference type="PROSITE" id="PS50033"/>
    </source>
</evidence>
<dbReference type="PROSITE" id="PS50033">
    <property type="entry name" value="UBX"/>
    <property type="match status" value="1"/>
</dbReference>
<dbReference type="InterPro" id="IPR001012">
    <property type="entry name" value="UBX_dom"/>
</dbReference>
<dbReference type="Pfam" id="PF23187">
    <property type="entry name" value="UBX7_N"/>
    <property type="match status" value="1"/>
</dbReference>
<gene>
    <name evidence="5" type="ORF">NAV_LOCUS4548</name>
</gene>
<evidence type="ECO:0000256" key="3">
    <source>
        <dbReference type="SAM" id="MobiDB-lite"/>
    </source>
</evidence>
<dbReference type="STRING" id="6277.A0A498SD26"/>
<evidence type="ECO:0000256" key="1">
    <source>
        <dbReference type="ARBA" id="ARBA00040925"/>
    </source>
</evidence>
<evidence type="ECO:0000313" key="6">
    <source>
        <dbReference type="Proteomes" id="UP000276991"/>
    </source>
</evidence>
<feature type="compositionally biased region" description="Basic and acidic residues" evidence="3">
    <location>
        <begin position="478"/>
        <end position="503"/>
    </location>
</feature>